<name>A0A1R2BBT9_9CILI</name>
<dbReference type="PANTHER" id="PTHR12968">
    <property type="entry name" value="B9 DOMAIN-CONTAINING"/>
    <property type="match status" value="1"/>
</dbReference>
<keyword evidence="8" id="KW-1185">Reference proteome</keyword>
<protein>
    <recommendedName>
        <fullName evidence="6">B9 domain-containing protein 2</fullName>
    </recommendedName>
</protein>
<comment type="subcellular location">
    <subcellularLocation>
        <location evidence="1">Cytoplasm</location>
        <location evidence="1">Cytoskeleton</location>
        <location evidence="1">Cilium basal body</location>
    </subcellularLocation>
</comment>
<dbReference type="OrthoDB" id="184109at2759"/>
<dbReference type="PROSITE" id="PS51381">
    <property type="entry name" value="C2_B9"/>
    <property type="match status" value="1"/>
</dbReference>
<dbReference type="GO" id="GO:0036038">
    <property type="term" value="C:MKS complex"/>
    <property type="evidence" value="ECO:0007669"/>
    <property type="project" value="TreeGrafter"/>
</dbReference>
<evidence type="ECO:0000256" key="3">
    <source>
        <dbReference type="ARBA" id="ARBA00022794"/>
    </source>
</evidence>
<dbReference type="Pfam" id="PF07162">
    <property type="entry name" value="B9-C2"/>
    <property type="match status" value="1"/>
</dbReference>
<keyword evidence="2" id="KW-0963">Cytoplasm</keyword>
<evidence type="ECO:0000313" key="8">
    <source>
        <dbReference type="Proteomes" id="UP000187209"/>
    </source>
</evidence>
<dbReference type="PANTHER" id="PTHR12968:SF2">
    <property type="entry name" value="B9 DOMAIN-CONTAINING PROTEIN 2"/>
    <property type="match status" value="1"/>
</dbReference>
<evidence type="ECO:0000256" key="2">
    <source>
        <dbReference type="ARBA" id="ARBA00022490"/>
    </source>
</evidence>
<dbReference type="Proteomes" id="UP000187209">
    <property type="component" value="Unassembled WGS sequence"/>
</dbReference>
<sequence>MIESIREIDKLPGDYKTEIHYIGQILEGRGFDTDIGLQCEVQLEYGESWMELPQKSDTPMQTQTSYPGKDEIFVWCHPVDLHFATDSIFGSPKLLIRVWRLDDLGRIDLFSYGVCSLPCTTGYFMLNCPTWRPIGNWRDEAMSFFVGGPPKLTNEDALNKNLDLRKKVKTVSSGSVYIELEVLLKNFEKHWTISKPLS</sequence>
<dbReference type="GO" id="GO:0060271">
    <property type="term" value="P:cilium assembly"/>
    <property type="evidence" value="ECO:0007669"/>
    <property type="project" value="TreeGrafter"/>
</dbReference>
<dbReference type="AlphaFoldDB" id="A0A1R2BBT9"/>
<dbReference type="InterPro" id="IPR010796">
    <property type="entry name" value="C2_B9-type_dom"/>
</dbReference>
<evidence type="ECO:0000256" key="5">
    <source>
        <dbReference type="ARBA" id="ARBA00023273"/>
    </source>
</evidence>
<proteinExistence type="predicted"/>
<organism evidence="7 8">
    <name type="scientific">Stentor coeruleus</name>
    <dbReference type="NCBI Taxonomy" id="5963"/>
    <lineage>
        <taxon>Eukaryota</taxon>
        <taxon>Sar</taxon>
        <taxon>Alveolata</taxon>
        <taxon>Ciliophora</taxon>
        <taxon>Postciliodesmatophora</taxon>
        <taxon>Heterotrichea</taxon>
        <taxon>Heterotrichida</taxon>
        <taxon>Stentoridae</taxon>
        <taxon>Stentor</taxon>
    </lineage>
</organism>
<dbReference type="EMBL" id="MPUH01000766">
    <property type="protein sequence ID" value="OMJ74224.1"/>
    <property type="molecule type" value="Genomic_DNA"/>
</dbReference>
<reference evidence="7 8" key="1">
    <citation type="submission" date="2016-11" db="EMBL/GenBank/DDBJ databases">
        <title>The macronuclear genome of Stentor coeruleus: a giant cell with tiny introns.</title>
        <authorList>
            <person name="Slabodnick M."/>
            <person name="Ruby J.G."/>
            <person name="Reiff S.B."/>
            <person name="Swart E.C."/>
            <person name="Gosai S."/>
            <person name="Prabakaran S."/>
            <person name="Witkowska E."/>
            <person name="Larue G.E."/>
            <person name="Fisher S."/>
            <person name="Freeman R.M."/>
            <person name="Gunawardena J."/>
            <person name="Chu W."/>
            <person name="Stover N.A."/>
            <person name="Gregory B.D."/>
            <person name="Nowacki M."/>
            <person name="Derisi J."/>
            <person name="Roy S.W."/>
            <person name="Marshall W.F."/>
            <person name="Sood P."/>
        </authorList>
    </citation>
    <scope>NUCLEOTIDE SEQUENCE [LARGE SCALE GENOMIC DNA]</scope>
    <source>
        <strain evidence="7">WM001</strain>
    </source>
</reference>
<evidence type="ECO:0000256" key="1">
    <source>
        <dbReference type="ARBA" id="ARBA00004120"/>
    </source>
</evidence>
<evidence type="ECO:0000313" key="7">
    <source>
        <dbReference type="EMBL" id="OMJ74224.1"/>
    </source>
</evidence>
<keyword evidence="4" id="KW-0206">Cytoskeleton</keyword>
<gene>
    <name evidence="7" type="ORF">SteCoe_26914</name>
</gene>
<keyword evidence="5" id="KW-0966">Cell projection</keyword>
<evidence type="ECO:0000256" key="4">
    <source>
        <dbReference type="ARBA" id="ARBA00023212"/>
    </source>
</evidence>
<keyword evidence="3" id="KW-0970">Cilium biogenesis/degradation</keyword>
<evidence type="ECO:0000256" key="6">
    <source>
        <dbReference type="ARBA" id="ARBA00039272"/>
    </source>
</evidence>
<accession>A0A1R2BBT9</accession>
<comment type="caution">
    <text evidence="7">The sequence shown here is derived from an EMBL/GenBank/DDBJ whole genome shotgun (WGS) entry which is preliminary data.</text>
</comment>